<name>A0A9Q1C8T7_HOLLE</name>
<dbReference type="PANTHER" id="PTHR16165">
    <property type="entry name" value="NXPE FAMILY MEMBER"/>
    <property type="match status" value="1"/>
</dbReference>
<sequence>MEKKKHLFFVILSAVLVLLLIYQTDNWHLEKTYNQSKDEVAPAPYLLSSCAICPKWDLEDSPYQFVHQNSTAALTTEKLTSMDHVTSAATSRVTIINRKMTYYVCDHVAVLIEARTFKNETKHYGGDYFRTKIYSTNPYSASGPDYFIDFQNGTYVALFTLRWTGLVKIHVSLVHPSEAVPILQRTTKDGKAGKLFTFFGIFQTETGNHTFKEDVVCSVAVMDVTPFCNVSANDTHGPWFCQRPKDSHLTCNDWAFHHMSTSKSSKKLLTTLSDTEKKIFKSSKKEVKTSEAPIYVHPRFFGSTDALPACTSSHVLSKVETNGLFYKDKWQPFYCNIMSFSDSDTKECLSNKKVQFFGDSTARQMFMDLKGKVKWNCSEEFFCLKGNASIRFTFHGLPIRDSHTIPVQNLSYVAREIENMKGGNDVVIVLSIWAHFGQPEGSYYRDRLLAVRGAVERLWQRSPGTRVVVRSANTRGHSIGGFILISSDWIALQGEQILRDVFSSDKRFDFLDVWDMSLVQKSRDDVHPLPPTLSQLMDNLLSLIC</sequence>
<organism evidence="3 4">
    <name type="scientific">Holothuria leucospilota</name>
    <name type="common">Black long sea cucumber</name>
    <name type="synonym">Mertensiothuria leucospilota</name>
    <dbReference type="NCBI Taxonomy" id="206669"/>
    <lineage>
        <taxon>Eukaryota</taxon>
        <taxon>Metazoa</taxon>
        <taxon>Echinodermata</taxon>
        <taxon>Eleutherozoa</taxon>
        <taxon>Echinozoa</taxon>
        <taxon>Holothuroidea</taxon>
        <taxon>Aspidochirotacea</taxon>
        <taxon>Aspidochirotida</taxon>
        <taxon>Holothuriidae</taxon>
        <taxon>Holothuria</taxon>
    </lineage>
</organism>
<protein>
    <submittedName>
        <fullName evidence="3">NXPE family member 3</fullName>
    </submittedName>
</protein>
<reference evidence="3" key="1">
    <citation type="submission" date="2021-10" db="EMBL/GenBank/DDBJ databases">
        <title>Tropical sea cucumber genome reveals ecological adaptation and Cuvierian tubules defense mechanism.</title>
        <authorList>
            <person name="Chen T."/>
        </authorList>
    </citation>
    <scope>NUCLEOTIDE SEQUENCE</scope>
    <source>
        <strain evidence="3">Nanhai2018</strain>
        <tissue evidence="3">Muscle</tissue>
    </source>
</reference>
<dbReference type="SUPFAM" id="SSF81296">
    <property type="entry name" value="E set domains"/>
    <property type="match status" value="1"/>
</dbReference>
<proteinExistence type="inferred from homology"/>
<keyword evidence="4" id="KW-1185">Reference proteome</keyword>
<gene>
    <name evidence="3" type="ORF">HOLleu_14780</name>
</gene>
<evidence type="ECO:0000259" key="2">
    <source>
        <dbReference type="Pfam" id="PF24536"/>
    </source>
</evidence>
<dbReference type="Pfam" id="PF24536">
    <property type="entry name" value="NXPE4_C"/>
    <property type="match status" value="1"/>
</dbReference>
<dbReference type="Pfam" id="PF06312">
    <property type="entry name" value="Neurexophilin"/>
    <property type="match status" value="1"/>
</dbReference>
<evidence type="ECO:0000313" key="3">
    <source>
        <dbReference type="EMBL" id="KAJ8040480.1"/>
    </source>
</evidence>
<evidence type="ECO:0000313" key="4">
    <source>
        <dbReference type="Proteomes" id="UP001152320"/>
    </source>
</evidence>
<dbReference type="PANTHER" id="PTHR16165:SF5">
    <property type="entry name" value="NXPE FAMILY MEMBER 3"/>
    <property type="match status" value="1"/>
</dbReference>
<dbReference type="AlphaFoldDB" id="A0A9Q1C8T7"/>
<accession>A0A9Q1C8T7</accession>
<evidence type="ECO:0000256" key="1">
    <source>
        <dbReference type="ARBA" id="ARBA00005431"/>
    </source>
</evidence>
<dbReference type="InterPro" id="IPR026845">
    <property type="entry name" value="NXPH/NXPE"/>
</dbReference>
<comment type="similarity">
    <text evidence="1">Belongs to the NXPE family.</text>
</comment>
<dbReference type="EMBL" id="JAIZAY010000006">
    <property type="protein sequence ID" value="KAJ8040480.1"/>
    <property type="molecule type" value="Genomic_DNA"/>
</dbReference>
<feature type="domain" description="NXPE C-terminal" evidence="2">
    <location>
        <begin position="330"/>
        <end position="545"/>
    </location>
</feature>
<comment type="caution">
    <text evidence="3">The sequence shown here is derived from an EMBL/GenBank/DDBJ whole genome shotgun (WGS) entry which is preliminary data.</text>
</comment>
<dbReference type="OrthoDB" id="5950832at2759"/>
<dbReference type="InterPro" id="IPR014756">
    <property type="entry name" value="Ig_E-set"/>
</dbReference>
<dbReference type="InterPro" id="IPR057106">
    <property type="entry name" value="NXPE4_C"/>
</dbReference>
<dbReference type="Proteomes" id="UP001152320">
    <property type="component" value="Chromosome 6"/>
</dbReference>